<name>A0A0C3KTR8_PISTI</name>
<accession>A0A0C3KTR8</accession>
<reference evidence="3" key="2">
    <citation type="submission" date="2015-01" db="EMBL/GenBank/DDBJ databases">
        <title>Evolutionary Origins and Diversification of the Mycorrhizal Mutualists.</title>
        <authorList>
            <consortium name="DOE Joint Genome Institute"/>
            <consortium name="Mycorrhizal Genomics Consortium"/>
            <person name="Kohler A."/>
            <person name="Kuo A."/>
            <person name="Nagy L.G."/>
            <person name="Floudas D."/>
            <person name="Copeland A."/>
            <person name="Barry K.W."/>
            <person name="Cichocki N."/>
            <person name="Veneault-Fourrey C."/>
            <person name="LaButti K."/>
            <person name="Lindquist E.A."/>
            <person name="Lipzen A."/>
            <person name="Lundell T."/>
            <person name="Morin E."/>
            <person name="Murat C."/>
            <person name="Riley R."/>
            <person name="Ohm R."/>
            <person name="Sun H."/>
            <person name="Tunlid A."/>
            <person name="Henrissat B."/>
            <person name="Grigoriev I.V."/>
            <person name="Hibbett D.S."/>
            <person name="Martin F."/>
        </authorList>
    </citation>
    <scope>NUCLEOTIDE SEQUENCE [LARGE SCALE GENOMIC DNA]</scope>
    <source>
        <strain evidence="3">Marx 270</strain>
    </source>
</reference>
<proteinExistence type="predicted"/>
<dbReference type="Proteomes" id="UP000054217">
    <property type="component" value="Unassembled WGS sequence"/>
</dbReference>
<organism evidence="2 3">
    <name type="scientific">Pisolithus tinctorius Marx 270</name>
    <dbReference type="NCBI Taxonomy" id="870435"/>
    <lineage>
        <taxon>Eukaryota</taxon>
        <taxon>Fungi</taxon>
        <taxon>Dikarya</taxon>
        <taxon>Basidiomycota</taxon>
        <taxon>Agaricomycotina</taxon>
        <taxon>Agaricomycetes</taxon>
        <taxon>Agaricomycetidae</taxon>
        <taxon>Boletales</taxon>
        <taxon>Sclerodermatineae</taxon>
        <taxon>Pisolithaceae</taxon>
        <taxon>Pisolithus</taxon>
    </lineage>
</organism>
<dbReference type="HOGENOM" id="CLU_1816582_0_0_1"/>
<dbReference type="InParanoid" id="A0A0C3KTR8"/>
<gene>
    <name evidence="2" type="ORF">M404DRAFT_701578</name>
</gene>
<feature type="region of interest" description="Disordered" evidence="1">
    <location>
        <begin position="51"/>
        <end position="85"/>
    </location>
</feature>
<evidence type="ECO:0000256" key="1">
    <source>
        <dbReference type="SAM" id="MobiDB-lite"/>
    </source>
</evidence>
<protein>
    <submittedName>
        <fullName evidence="2">Uncharacterized protein</fullName>
    </submittedName>
</protein>
<reference evidence="2 3" key="1">
    <citation type="submission" date="2014-04" db="EMBL/GenBank/DDBJ databases">
        <authorList>
            <consortium name="DOE Joint Genome Institute"/>
            <person name="Kuo A."/>
            <person name="Kohler A."/>
            <person name="Costa M.D."/>
            <person name="Nagy L.G."/>
            <person name="Floudas D."/>
            <person name="Copeland A."/>
            <person name="Barry K.W."/>
            <person name="Cichocki N."/>
            <person name="Veneault-Fourrey C."/>
            <person name="LaButti K."/>
            <person name="Lindquist E.A."/>
            <person name="Lipzen A."/>
            <person name="Lundell T."/>
            <person name="Morin E."/>
            <person name="Murat C."/>
            <person name="Sun H."/>
            <person name="Tunlid A."/>
            <person name="Henrissat B."/>
            <person name="Grigoriev I.V."/>
            <person name="Hibbett D.S."/>
            <person name="Martin F."/>
            <person name="Nordberg H.P."/>
            <person name="Cantor M.N."/>
            <person name="Hua S.X."/>
        </authorList>
    </citation>
    <scope>NUCLEOTIDE SEQUENCE [LARGE SCALE GENOMIC DNA]</scope>
    <source>
        <strain evidence="2 3">Marx 270</strain>
    </source>
</reference>
<keyword evidence="3" id="KW-1185">Reference proteome</keyword>
<dbReference type="AlphaFoldDB" id="A0A0C3KTR8"/>
<evidence type="ECO:0000313" key="2">
    <source>
        <dbReference type="EMBL" id="KIO12922.1"/>
    </source>
</evidence>
<evidence type="ECO:0000313" key="3">
    <source>
        <dbReference type="Proteomes" id="UP000054217"/>
    </source>
</evidence>
<dbReference type="EMBL" id="KN831947">
    <property type="protein sequence ID" value="KIO12922.1"/>
    <property type="molecule type" value="Genomic_DNA"/>
</dbReference>
<sequence length="142" mass="15717">MRMTMTVTPGNCCMVGKVEIPKCFWLAHGRVHYYTLQFQLVRLLSARKLRRSGDTGSSGIGRTPRTNGKTNSKRRFSEECSPHSSASIGLRGRSLTRLEAADANLSFPLCTMSLILAPHIHTSTNGLSSSLPSMDGFREMKR</sequence>